<protein>
    <recommendedName>
        <fullName evidence="4 13">Homoserine kinase</fullName>
        <shortName evidence="13">HK</shortName>
        <shortName evidence="13">HSK</shortName>
        <ecNumber evidence="3 13">2.7.1.39</ecNumber>
    </recommendedName>
</protein>
<comment type="similarity">
    <text evidence="2 13">Belongs to the GHMP kinase family. Homoserine kinase subfamily.</text>
</comment>
<evidence type="ECO:0000256" key="6">
    <source>
        <dbReference type="ARBA" id="ARBA00022679"/>
    </source>
</evidence>
<dbReference type="GO" id="GO:0004413">
    <property type="term" value="F:homoserine kinase activity"/>
    <property type="evidence" value="ECO:0007669"/>
    <property type="project" value="UniProtKB-EC"/>
</dbReference>
<sequence length="329" mass="33699">MRLRDDFVAVTVPATSANLGPGFDSMGLALDLHDTVSVHAITGPTSVVVEGEGAGRVPEDDSNMVVRALRLALDHVGAPQAGIRMHCTNRIPHGHGLGSSAAALVAGFALARALVGDPEALRAQDLLQLGTDVEGHPDNVAPAVLGGATVAWTEEGRAGAVRLDPPGFLRPVAFIPSFSLATSTARAVLPGTVPHADGVFNVSRAALLAALLSSGEKGPAAALSGEVAAGEGGARATTMHALLMEATRDRLHQEYRRPSMESSVALVDWLREAGCPAVISGAGPTVLSLEAVPDAVLAEAGAAGWEVRRLPVALEGVRQTRGRLAGVRP</sequence>
<keyword evidence="7 13" id="KW-0791">Threonine biosynthesis</keyword>
<dbReference type="PIRSF" id="PIRSF000676">
    <property type="entry name" value="Homoser_kin"/>
    <property type="match status" value="1"/>
</dbReference>
<evidence type="ECO:0000256" key="3">
    <source>
        <dbReference type="ARBA" id="ARBA00012078"/>
    </source>
</evidence>
<evidence type="ECO:0000259" key="14">
    <source>
        <dbReference type="Pfam" id="PF00288"/>
    </source>
</evidence>
<dbReference type="NCBIfam" id="TIGR00191">
    <property type="entry name" value="thrB"/>
    <property type="match status" value="1"/>
</dbReference>
<keyword evidence="17" id="KW-1185">Reference proteome</keyword>
<dbReference type="InterPro" id="IPR036554">
    <property type="entry name" value="GHMP_kinase_C_sf"/>
</dbReference>
<dbReference type="PANTHER" id="PTHR20861">
    <property type="entry name" value="HOMOSERINE/4-DIPHOSPHOCYTIDYL-2-C-METHYL-D-ERYTHRITOL KINASE"/>
    <property type="match status" value="1"/>
</dbReference>
<dbReference type="Gene3D" id="3.30.230.10">
    <property type="match status" value="1"/>
</dbReference>
<dbReference type="SUPFAM" id="SSF54211">
    <property type="entry name" value="Ribosomal protein S5 domain 2-like"/>
    <property type="match status" value="1"/>
</dbReference>
<comment type="subcellular location">
    <subcellularLocation>
        <location evidence="13">Cytoplasm</location>
    </subcellularLocation>
</comment>
<dbReference type="InterPro" id="IPR014721">
    <property type="entry name" value="Ribsml_uS5_D2-typ_fold_subgr"/>
</dbReference>
<evidence type="ECO:0000256" key="1">
    <source>
        <dbReference type="ARBA" id="ARBA00005015"/>
    </source>
</evidence>
<dbReference type="PANTHER" id="PTHR20861:SF1">
    <property type="entry name" value="HOMOSERINE KINASE"/>
    <property type="match status" value="1"/>
</dbReference>
<organism evidence="16 17">
    <name type="scientific">Schaalia naturae</name>
    <dbReference type="NCBI Taxonomy" id="635203"/>
    <lineage>
        <taxon>Bacteria</taxon>
        <taxon>Bacillati</taxon>
        <taxon>Actinomycetota</taxon>
        <taxon>Actinomycetes</taxon>
        <taxon>Actinomycetales</taxon>
        <taxon>Actinomycetaceae</taxon>
        <taxon>Schaalia</taxon>
    </lineage>
</organism>
<evidence type="ECO:0000256" key="2">
    <source>
        <dbReference type="ARBA" id="ARBA00007370"/>
    </source>
</evidence>
<dbReference type="Pfam" id="PF08544">
    <property type="entry name" value="GHMP_kinases_C"/>
    <property type="match status" value="1"/>
</dbReference>
<evidence type="ECO:0000256" key="11">
    <source>
        <dbReference type="ARBA" id="ARBA00049375"/>
    </source>
</evidence>
<dbReference type="InterPro" id="IPR006204">
    <property type="entry name" value="GHMP_kinase_N_dom"/>
</dbReference>
<feature type="binding site" evidence="13">
    <location>
        <begin position="92"/>
        <end position="102"/>
    </location>
    <ligand>
        <name>ATP</name>
        <dbReference type="ChEBI" id="CHEBI:30616"/>
    </ligand>
</feature>
<dbReference type="InterPro" id="IPR000870">
    <property type="entry name" value="Homoserine_kinase"/>
</dbReference>
<keyword evidence="10 13" id="KW-0067">ATP-binding</keyword>
<evidence type="ECO:0000256" key="4">
    <source>
        <dbReference type="ARBA" id="ARBA00017858"/>
    </source>
</evidence>
<dbReference type="EC" id="2.7.1.39" evidence="3 13"/>
<evidence type="ECO:0000256" key="10">
    <source>
        <dbReference type="ARBA" id="ARBA00022840"/>
    </source>
</evidence>
<dbReference type="PRINTS" id="PR00958">
    <property type="entry name" value="HOMSERKINASE"/>
</dbReference>
<dbReference type="Proteomes" id="UP001596527">
    <property type="component" value="Unassembled WGS sequence"/>
</dbReference>
<evidence type="ECO:0000256" key="9">
    <source>
        <dbReference type="ARBA" id="ARBA00022777"/>
    </source>
</evidence>
<dbReference type="InterPro" id="IPR013750">
    <property type="entry name" value="GHMP_kinase_C_dom"/>
</dbReference>
<keyword evidence="5 13" id="KW-0028">Amino-acid biosynthesis</keyword>
<evidence type="ECO:0000256" key="13">
    <source>
        <dbReference type="HAMAP-Rule" id="MF_00384"/>
    </source>
</evidence>
<evidence type="ECO:0000256" key="8">
    <source>
        <dbReference type="ARBA" id="ARBA00022741"/>
    </source>
</evidence>
<keyword evidence="8 13" id="KW-0547">Nucleotide-binding</keyword>
<dbReference type="PROSITE" id="PS00627">
    <property type="entry name" value="GHMP_KINASES_ATP"/>
    <property type="match status" value="1"/>
</dbReference>
<evidence type="ECO:0000256" key="5">
    <source>
        <dbReference type="ARBA" id="ARBA00022605"/>
    </source>
</evidence>
<dbReference type="EMBL" id="JBHTEF010000001">
    <property type="protein sequence ID" value="MFC7580239.1"/>
    <property type="molecule type" value="Genomic_DNA"/>
</dbReference>
<feature type="domain" description="GHMP kinase N-terminal" evidence="14">
    <location>
        <begin position="63"/>
        <end position="147"/>
    </location>
</feature>
<evidence type="ECO:0000313" key="17">
    <source>
        <dbReference type="Proteomes" id="UP001596527"/>
    </source>
</evidence>
<reference evidence="17" key="1">
    <citation type="journal article" date="2019" name="Int. J. Syst. Evol. Microbiol.">
        <title>The Global Catalogue of Microorganisms (GCM) 10K type strain sequencing project: providing services to taxonomists for standard genome sequencing and annotation.</title>
        <authorList>
            <consortium name="The Broad Institute Genomics Platform"/>
            <consortium name="The Broad Institute Genome Sequencing Center for Infectious Disease"/>
            <person name="Wu L."/>
            <person name="Ma J."/>
        </authorList>
    </citation>
    <scope>NUCLEOTIDE SEQUENCE [LARGE SCALE GENOMIC DNA]</scope>
    <source>
        <strain evidence="17">CCUG 56698</strain>
    </source>
</reference>
<dbReference type="SUPFAM" id="SSF55060">
    <property type="entry name" value="GHMP Kinase, C-terminal domain"/>
    <property type="match status" value="1"/>
</dbReference>
<feature type="domain" description="GHMP kinase C-terminal" evidence="15">
    <location>
        <begin position="240"/>
        <end position="289"/>
    </location>
</feature>
<keyword evidence="9 13" id="KW-0418">Kinase</keyword>
<comment type="function">
    <text evidence="12 13">Catalyzes the ATP-dependent phosphorylation of L-homoserine to L-homoserine phosphate.</text>
</comment>
<dbReference type="Pfam" id="PF00288">
    <property type="entry name" value="GHMP_kinases_N"/>
    <property type="match status" value="1"/>
</dbReference>
<dbReference type="InterPro" id="IPR020568">
    <property type="entry name" value="Ribosomal_Su5_D2-typ_SF"/>
</dbReference>
<comment type="caution">
    <text evidence="16">The sequence shown here is derived from an EMBL/GenBank/DDBJ whole genome shotgun (WGS) entry which is preliminary data.</text>
</comment>
<name>A0ABW2SKA6_9ACTO</name>
<gene>
    <name evidence="13 16" type="primary">thrB</name>
    <name evidence="16" type="ORF">ACFQWG_03250</name>
</gene>
<dbReference type="InterPro" id="IPR006203">
    <property type="entry name" value="GHMP_knse_ATP-bd_CS"/>
</dbReference>
<evidence type="ECO:0000256" key="12">
    <source>
        <dbReference type="ARBA" id="ARBA00049954"/>
    </source>
</evidence>
<dbReference type="HAMAP" id="MF_00384">
    <property type="entry name" value="Homoser_kinase"/>
    <property type="match status" value="1"/>
</dbReference>
<dbReference type="Gene3D" id="3.30.70.890">
    <property type="entry name" value="GHMP kinase, C-terminal domain"/>
    <property type="match status" value="1"/>
</dbReference>
<comment type="catalytic activity">
    <reaction evidence="11 13">
        <text>L-homoserine + ATP = O-phospho-L-homoserine + ADP + H(+)</text>
        <dbReference type="Rhea" id="RHEA:13985"/>
        <dbReference type="ChEBI" id="CHEBI:15378"/>
        <dbReference type="ChEBI" id="CHEBI:30616"/>
        <dbReference type="ChEBI" id="CHEBI:57476"/>
        <dbReference type="ChEBI" id="CHEBI:57590"/>
        <dbReference type="ChEBI" id="CHEBI:456216"/>
        <dbReference type="EC" id="2.7.1.39"/>
    </reaction>
</comment>
<evidence type="ECO:0000256" key="7">
    <source>
        <dbReference type="ARBA" id="ARBA00022697"/>
    </source>
</evidence>
<accession>A0ABW2SKA6</accession>
<proteinExistence type="inferred from homology"/>
<evidence type="ECO:0000259" key="15">
    <source>
        <dbReference type="Pfam" id="PF08544"/>
    </source>
</evidence>
<dbReference type="RefSeq" id="WP_380972061.1">
    <property type="nucleotide sequence ID" value="NZ_JBHTEF010000001.1"/>
</dbReference>
<keyword evidence="13" id="KW-0963">Cytoplasm</keyword>
<keyword evidence="6 13" id="KW-0808">Transferase</keyword>
<evidence type="ECO:0000313" key="16">
    <source>
        <dbReference type="EMBL" id="MFC7580239.1"/>
    </source>
</evidence>
<comment type="pathway">
    <text evidence="1 13">Amino-acid biosynthesis; L-threonine biosynthesis; L-threonine from L-aspartate: step 4/5.</text>
</comment>